<proteinExistence type="predicted"/>
<dbReference type="Proteomes" id="UP000199623">
    <property type="component" value="Unassembled WGS sequence"/>
</dbReference>
<keyword evidence="1" id="KW-1133">Transmembrane helix</keyword>
<feature type="transmembrane region" description="Helical" evidence="1">
    <location>
        <begin position="18"/>
        <end position="37"/>
    </location>
</feature>
<dbReference type="AlphaFoldDB" id="A0A1G7Y6B7"/>
<organism evidence="2 3">
    <name type="scientific">Lentzea fradiae</name>
    <dbReference type="NCBI Taxonomy" id="200378"/>
    <lineage>
        <taxon>Bacteria</taxon>
        <taxon>Bacillati</taxon>
        <taxon>Actinomycetota</taxon>
        <taxon>Actinomycetes</taxon>
        <taxon>Pseudonocardiales</taxon>
        <taxon>Pseudonocardiaceae</taxon>
        <taxon>Lentzea</taxon>
    </lineage>
</organism>
<protein>
    <submittedName>
        <fullName evidence="2">Uncharacterized protein</fullName>
    </submittedName>
</protein>
<keyword evidence="1" id="KW-0812">Transmembrane</keyword>
<dbReference type="STRING" id="200378.SAMN05216553_113115"/>
<name>A0A1G7Y6B7_9PSEU</name>
<evidence type="ECO:0000256" key="1">
    <source>
        <dbReference type="SAM" id="Phobius"/>
    </source>
</evidence>
<feature type="transmembrane region" description="Helical" evidence="1">
    <location>
        <begin position="138"/>
        <end position="160"/>
    </location>
</feature>
<dbReference type="EMBL" id="FNCC01000013">
    <property type="protein sequence ID" value="SDG92022.1"/>
    <property type="molecule type" value="Genomic_DNA"/>
</dbReference>
<gene>
    <name evidence="2" type="ORF">SAMN05216553_113115</name>
</gene>
<reference evidence="3" key="1">
    <citation type="submission" date="2016-10" db="EMBL/GenBank/DDBJ databases">
        <authorList>
            <person name="Varghese N."/>
            <person name="Submissions S."/>
        </authorList>
    </citation>
    <scope>NUCLEOTIDE SEQUENCE [LARGE SCALE GENOMIC DNA]</scope>
    <source>
        <strain evidence="3">CGMCC 4.3506</strain>
    </source>
</reference>
<evidence type="ECO:0000313" key="3">
    <source>
        <dbReference type="Proteomes" id="UP000199623"/>
    </source>
</evidence>
<evidence type="ECO:0000313" key="2">
    <source>
        <dbReference type="EMBL" id="SDG92022.1"/>
    </source>
</evidence>
<keyword evidence="1" id="KW-0472">Membrane</keyword>
<keyword evidence="3" id="KW-1185">Reference proteome</keyword>
<feature type="transmembrane region" description="Helical" evidence="1">
    <location>
        <begin position="49"/>
        <end position="68"/>
    </location>
</feature>
<sequence>MFGGSALDTYIDLRDVRVTGYAAMGLIALVAAESVWGTVNDWQGGSSSWSFLAIVLVLPAGVVSYLWFRGATHNAEAIALHGVRTVPQVWKASDPAQRDVAFDQRAASPLIKPWQYAFLAMVLCDVLESLLLDTPLYVVFSTLSTACALGAAALACFLIFRISLMQQRFAVPQRKRR</sequence>
<accession>A0A1G7Y6B7</accession>